<evidence type="ECO:0000256" key="1">
    <source>
        <dbReference type="ARBA" id="ARBA00022722"/>
    </source>
</evidence>
<dbReference type="Gene3D" id="3.30.420.10">
    <property type="entry name" value="Ribonuclease H-like superfamily/Ribonuclease H"/>
    <property type="match status" value="1"/>
</dbReference>
<dbReference type="PANTHER" id="PTHR30231">
    <property type="entry name" value="DNA POLYMERASE III SUBUNIT EPSILON"/>
    <property type="match status" value="1"/>
</dbReference>
<dbReference type="GO" id="GO:0006260">
    <property type="term" value="P:DNA replication"/>
    <property type="evidence" value="ECO:0007669"/>
    <property type="project" value="InterPro"/>
</dbReference>
<dbReference type="Proteomes" id="UP000271031">
    <property type="component" value="Unassembled WGS sequence"/>
</dbReference>
<accession>A0A3M8DXW8</accession>
<dbReference type="PANTHER" id="PTHR30231:SF4">
    <property type="entry name" value="PROTEIN NEN2"/>
    <property type="match status" value="1"/>
</dbReference>
<dbReference type="Pfam" id="PF00929">
    <property type="entry name" value="RNase_T"/>
    <property type="match status" value="1"/>
</dbReference>
<dbReference type="EMBL" id="RHHQ01000003">
    <property type="protein sequence ID" value="RNB92369.1"/>
    <property type="molecule type" value="Genomic_DNA"/>
</dbReference>
<dbReference type="InterPro" id="IPR006054">
    <property type="entry name" value="DnaQ"/>
</dbReference>
<gene>
    <name evidence="5" type="ORF">EDM56_01335</name>
</gene>
<dbReference type="InterPro" id="IPR012337">
    <property type="entry name" value="RNaseH-like_sf"/>
</dbReference>
<dbReference type="SMART" id="SM00479">
    <property type="entry name" value="EXOIII"/>
    <property type="match status" value="1"/>
</dbReference>
<evidence type="ECO:0000256" key="3">
    <source>
        <dbReference type="ARBA" id="ARBA00022839"/>
    </source>
</evidence>
<sequence length="239" mass="27222">MSLWNRLFSDLRLPYSLSSSVTGSDPGQLAFLRAMKKDLQQDRVLESPLESLEVVVVDLETTGFFPQKGDEIISIGAVAMRGTTILEAERFETLVNPQRTVPPEIEALTGIRTEDLRDAPALLAALSRFFSFVAGRTLVAHHSRHERDFLQAGLWKTSRSKLTHRLLDTTLLFRLEDRTLENASLEALCERHNLPIEKRHDAYHDALAAAKLWSIYLERAMAKGFRDLLMIYEYIGRRL</sequence>
<dbReference type="SUPFAM" id="SSF53098">
    <property type="entry name" value="Ribonuclease H-like"/>
    <property type="match status" value="1"/>
</dbReference>
<feature type="domain" description="Exonuclease" evidence="4">
    <location>
        <begin position="53"/>
        <end position="222"/>
    </location>
</feature>
<keyword evidence="6" id="KW-1185">Reference proteome</keyword>
<dbReference type="GO" id="GO:0008408">
    <property type="term" value="F:3'-5' exonuclease activity"/>
    <property type="evidence" value="ECO:0007669"/>
    <property type="project" value="TreeGrafter"/>
</dbReference>
<dbReference type="InterPro" id="IPR013520">
    <property type="entry name" value="Ribonucl_H"/>
</dbReference>
<dbReference type="NCBIfam" id="TIGR00573">
    <property type="entry name" value="dnaq"/>
    <property type="match status" value="1"/>
</dbReference>
<dbReference type="GO" id="GO:0003677">
    <property type="term" value="F:DNA binding"/>
    <property type="evidence" value="ECO:0007669"/>
    <property type="project" value="InterPro"/>
</dbReference>
<name>A0A3M8DXW8_9BACL</name>
<reference evidence="5 6" key="1">
    <citation type="submission" date="2018-10" db="EMBL/GenBank/DDBJ databases">
        <title>Phylogenomics of Brevibacillus.</title>
        <authorList>
            <person name="Dunlap C."/>
        </authorList>
    </citation>
    <scope>NUCLEOTIDE SEQUENCE [LARGE SCALE GENOMIC DNA]</scope>
    <source>
        <strain evidence="5 6">JCM 15716</strain>
    </source>
</reference>
<keyword evidence="2" id="KW-0378">Hydrolase</keyword>
<protein>
    <submittedName>
        <fullName evidence="5">3'-5' exonuclease</fullName>
    </submittedName>
</protein>
<dbReference type="CDD" id="cd06127">
    <property type="entry name" value="DEDDh"/>
    <property type="match status" value="1"/>
</dbReference>
<evidence type="ECO:0000313" key="5">
    <source>
        <dbReference type="EMBL" id="RNB92369.1"/>
    </source>
</evidence>
<dbReference type="GO" id="GO:0003887">
    <property type="term" value="F:DNA-directed DNA polymerase activity"/>
    <property type="evidence" value="ECO:0007669"/>
    <property type="project" value="InterPro"/>
</dbReference>
<dbReference type="NCBIfam" id="NF005836">
    <property type="entry name" value="PRK07740.1"/>
    <property type="match status" value="1"/>
</dbReference>
<keyword evidence="1" id="KW-0540">Nuclease</keyword>
<evidence type="ECO:0000259" key="4">
    <source>
        <dbReference type="SMART" id="SM00479"/>
    </source>
</evidence>
<organism evidence="5 6">
    <name type="scientific">Brevibacillus fluminis</name>
    <dbReference type="NCBI Taxonomy" id="511487"/>
    <lineage>
        <taxon>Bacteria</taxon>
        <taxon>Bacillati</taxon>
        <taxon>Bacillota</taxon>
        <taxon>Bacilli</taxon>
        <taxon>Bacillales</taxon>
        <taxon>Paenibacillaceae</taxon>
        <taxon>Brevibacillus</taxon>
    </lineage>
</organism>
<evidence type="ECO:0000256" key="2">
    <source>
        <dbReference type="ARBA" id="ARBA00022801"/>
    </source>
</evidence>
<dbReference type="InterPro" id="IPR036397">
    <property type="entry name" value="RNaseH_sf"/>
</dbReference>
<dbReference type="GO" id="GO:0005829">
    <property type="term" value="C:cytosol"/>
    <property type="evidence" value="ECO:0007669"/>
    <property type="project" value="TreeGrafter"/>
</dbReference>
<proteinExistence type="predicted"/>
<dbReference type="OrthoDB" id="9804290at2"/>
<dbReference type="FunFam" id="3.30.420.10:FF:000045">
    <property type="entry name" value="3'-5' exonuclease DinG"/>
    <property type="match status" value="1"/>
</dbReference>
<evidence type="ECO:0000313" key="6">
    <source>
        <dbReference type="Proteomes" id="UP000271031"/>
    </source>
</evidence>
<dbReference type="RefSeq" id="WP_122916075.1">
    <property type="nucleotide sequence ID" value="NZ_RHHQ01000003.1"/>
</dbReference>
<keyword evidence="3 5" id="KW-0269">Exonuclease</keyword>
<dbReference type="AlphaFoldDB" id="A0A3M8DXW8"/>
<comment type="caution">
    <text evidence="5">The sequence shown here is derived from an EMBL/GenBank/DDBJ whole genome shotgun (WGS) entry which is preliminary data.</text>
</comment>